<gene>
    <name evidence="1" type="ORF">C5167_003077</name>
</gene>
<protein>
    <submittedName>
        <fullName evidence="1">Uncharacterized protein</fullName>
    </submittedName>
</protein>
<dbReference type="AlphaFoldDB" id="A0A4Y7L149"/>
<proteinExistence type="predicted"/>
<reference evidence="1 2" key="1">
    <citation type="journal article" date="2018" name="Science">
        <title>The opium poppy genome and morphinan production.</title>
        <authorList>
            <person name="Guo L."/>
            <person name="Winzer T."/>
            <person name="Yang X."/>
            <person name="Li Y."/>
            <person name="Ning Z."/>
            <person name="He Z."/>
            <person name="Teodor R."/>
            <person name="Lu Y."/>
            <person name="Bowser T.A."/>
            <person name="Graham I.A."/>
            <person name="Ye K."/>
        </authorList>
    </citation>
    <scope>NUCLEOTIDE SEQUENCE [LARGE SCALE GENOMIC DNA]</scope>
    <source>
        <strain evidence="2">cv. HN1</strain>
        <tissue evidence="1">Leaves</tissue>
    </source>
</reference>
<evidence type="ECO:0000313" key="2">
    <source>
        <dbReference type="Proteomes" id="UP000316621"/>
    </source>
</evidence>
<dbReference type="Proteomes" id="UP000316621">
    <property type="component" value="Chromosome 9"/>
</dbReference>
<dbReference type="EMBL" id="CM010723">
    <property type="protein sequence ID" value="RZC78158.1"/>
    <property type="molecule type" value="Genomic_DNA"/>
</dbReference>
<dbReference type="Gramene" id="RZC78158">
    <property type="protein sequence ID" value="RZC78158"/>
    <property type="gene ID" value="C5167_003077"/>
</dbReference>
<keyword evidence="2" id="KW-1185">Reference proteome</keyword>
<evidence type="ECO:0000313" key="1">
    <source>
        <dbReference type="EMBL" id="RZC78158.1"/>
    </source>
</evidence>
<organism evidence="1 2">
    <name type="scientific">Papaver somniferum</name>
    <name type="common">Opium poppy</name>
    <dbReference type="NCBI Taxonomy" id="3469"/>
    <lineage>
        <taxon>Eukaryota</taxon>
        <taxon>Viridiplantae</taxon>
        <taxon>Streptophyta</taxon>
        <taxon>Embryophyta</taxon>
        <taxon>Tracheophyta</taxon>
        <taxon>Spermatophyta</taxon>
        <taxon>Magnoliopsida</taxon>
        <taxon>Ranunculales</taxon>
        <taxon>Papaveraceae</taxon>
        <taxon>Papaveroideae</taxon>
        <taxon>Papaver</taxon>
    </lineage>
</organism>
<sequence>MVFLFTRATPDIPPRFLAENPCSQAYCVVANDELDNDTIRVKDLWEVGSHEIDSSQNMTMARDPNQLHNGPRQYVTLPKPAGSIKKHKCLSLYYIISQNQLEVSNLYFLMGFRLFLKDMLVVNINKLLSGLLHTLEWLYI</sequence>
<name>A0A4Y7L149_PAPSO</name>
<accession>A0A4Y7L149</accession>